<feature type="domain" description="WDR11 second beta-propeller" evidence="2">
    <location>
        <begin position="422"/>
        <end position="545"/>
    </location>
</feature>
<name>A0A158RBB7_THECL</name>
<feature type="domain" description="WDR11 first beta-propeller" evidence="1">
    <location>
        <begin position="45"/>
        <end position="184"/>
    </location>
</feature>
<evidence type="ECO:0000259" key="1">
    <source>
        <dbReference type="Pfam" id="PF23751"/>
    </source>
</evidence>
<proteinExistence type="predicted"/>
<protein>
    <submittedName>
        <fullName evidence="6">WD_REPEATS_REGION domain-containing protein</fullName>
    </submittedName>
</protein>
<dbReference type="InterPro" id="IPR057854">
    <property type="entry name" value="TPR_WDR11"/>
</dbReference>
<dbReference type="InterPro" id="IPR057852">
    <property type="entry name" value="Beta-prop_WDR11_1st"/>
</dbReference>
<evidence type="ECO:0000259" key="2">
    <source>
        <dbReference type="Pfam" id="PF23752"/>
    </source>
</evidence>
<dbReference type="SUPFAM" id="SSF50978">
    <property type="entry name" value="WD40 repeat-like"/>
    <property type="match status" value="2"/>
</dbReference>
<evidence type="ECO:0000313" key="6">
    <source>
        <dbReference type="WBParaSite" id="TCLT_0000408501-mRNA-1"/>
    </source>
</evidence>
<accession>A0A158RBB7</accession>
<dbReference type="PANTHER" id="PTHR14593">
    <property type="entry name" value="WD REPEAT-CONTAINING PROTEIN 11"/>
    <property type="match status" value="1"/>
</dbReference>
<dbReference type="InterPro" id="IPR036322">
    <property type="entry name" value="WD40_repeat_dom_sf"/>
</dbReference>
<dbReference type="Pfam" id="PF23753">
    <property type="entry name" value="TPR_WDR11"/>
    <property type="match status" value="1"/>
</dbReference>
<dbReference type="SMART" id="SM00320">
    <property type="entry name" value="WD40"/>
    <property type="match status" value="4"/>
</dbReference>
<dbReference type="Pfam" id="PF23751">
    <property type="entry name" value="Beta-prop_WDR11_1st"/>
    <property type="match status" value="1"/>
</dbReference>
<dbReference type="InterPro" id="IPR001680">
    <property type="entry name" value="WD40_rpt"/>
</dbReference>
<dbReference type="PANTHER" id="PTHR14593:SF5">
    <property type="entry name" value="WD REPEAT-CONTAINING PROTEIN 11"/>
    <property type="match status" value="1"/>
</dbReference>
<dbReference type="STRING" id="103827.A0A158RBB7"/>
<dbReference type="Pfam" id="PF23752">
    <property type="entry name" value="Beta-prop_WDR11_2nd"/>
    <property type="match status" value="1"/>
</dbReference>
<feature type="domain" description="WDR11 TPR" evidence="3">
    <location>
        <begin position="865"/>
        <end position="954"/>
    </location>
</feature>
<evidence type="ECO:0000313" key="4">
    <source>
        <dbReference type="EMBL" id="VDN01132.1"/>
    </source>
</evidence>
<reference evidence="4 5" key="2">
    <citation type="submission" date="2018-11" db="EMBL/GenBank/DDBJ databases">
        <authorList>
            <consortium name="Pathogen Informatics"/>
        </authorList>
    </citation>
    <scope>NUCLEOTIDE SEQUENCE [LARGE SCALE GENOMIC DNA]</scope>
</reference>
<dbReference type="OrthoDB" id="1291858at2759"/>
<dbReference type="AlphaFoldDB" id="A0A158RBB7"/>
<dbReference type="InterPro" id="IPR057853">
    <property type="entry name" value="Beta-prop_WDR11_2nd"/>
</dbReference>
<dbReference type="OMA" id="EPLEIWD"/>
<organism evidence="6">
    <name type="scientific">Thelazia callipaeda</name>
    <name type="common">Oriental eyeworm</name>
    <name type="synonym">Parasitic nematode</name>
    <dbReference type="NCBI Taxonomy" id="103827"/>
    <lineage>
        <taxon>Eukaryota</taxon>
        <taxon>Metazoa</taxon>
        <taxon>Ecdysozoa</taxon>
        <taxon>Nematoda</taxon>
        <taxon>Chromadorea</taxon>
        <taxon>Rhabditida</taxon>
        <taxon>Spirurina</taxon>
        <taxon>Spiruromorpha</taxon>
        <taxon>Thelazioidea</taxon>
        <taxon>Thelaziidae</taxon>
        <taxon>Thelazia</taxon>
    </lineage>
</organism>
<evidence type="ECO:0000259" key="3">
    <source>
        <dbReference type="Pfam" id="PF23753"/>
    </source>
</evidence>
<keyword evidence="5" id="KW-1185">Reference proteome</keyword>
<sequence length="1000" mass="112891">MFSITIPGSLHPNNKDVLSWYSFKFVKIISLHNDIKVVAICRNEKSLLVYASHCTVVVIDVLRMKIIHTLQRHTATITRICCSPEDEVGLPVEVRMLCASADTSGVVVVWDISEGVEQSCFSSENSTVLDLCWFLWGDASRDFLLVLHSPSNLILWNTVTGHRIWNVIYAPALSSFSVDPFYWSNITFGVTDGSILLINDVELHKAPSKKFLLLKIFNMASVTVPITQVVYSNAFPHLVFAYTQNEIACVEMECLCVIWRYVFDSSILRLMSISERDIIVTAHSNGTIAWRAGKITKDEKGKTSLHYELLFSGETQRQNLLHRIVAVALCPVTQTTIALLYSSGNISLYQLGLKEEPMLMPYRASYITDIFSYDENLFCTAVGCLKMSNIAQIFSLGHGATTVRMQPMQSVFEEGLHKMRNLAAVGSNQGIVRLVEVPAGIIFRELHIHTCPVKCLDWGGPHKLISAAHVHSLSSSLVKNDIFVTDIRTGESRRLRPEVEETPVEMLRVSFYHSYIAIGFRSEPLEIWHLKSMRLLRRMSRTCPIIVDMAWSGKHHAAKHIGKEGQPVFRENLVVLDEECHLYHVVVKGLHVRDGKEVNSQWKSGAAVKCLVWKDDLLAMGDTSGRLGVWDLGRRHCQQTRGSVRGPILKLVFSHISGDYTLAVLHQHSVVLWNSEELVVLQQYSNNCTSLSFLDIDLCGLCPLIVSSDNSFRHLSLISSEVRRSSESPLLLEVSSSQLLTEVLNDDKAVIFLHELLRVIMRNSPDNGTFHIYPLVHRLYGERWLYDLWSVVISSIQHTPLSSRLQLFWKPSYLQRRASQILACMMNLQDLSSSQTDILVQYAIILQKRDWAMQLLLGSREDCRTCALRACLLASDVSSEGAQSIIKLVATNLIANECMTDGVQMLFLIGHYDDAFRYLQSHGLWSKSFYLAKLGFNTWKDVGEKWLEHLTSSKSQKNLCCVLAANVGNWKRLSKLLSQYSKVTVVRYLLETLAAHSPCI</sequence>
<dbReference type="Gene3D" id="2.130.10.10">
    <property type="entry name" value="YVTN repeat-like/Quinoprotein amine dehydrogenase"/>
    <property type="match status" value="3"/>
</dbReference>
<dbReference type="InterPro" id="IPR015943">
    <property type="entry name" value="WD40/YVTN_repeat-like_dom_sf"/>
</dbReference>
<evidence type="ECO:0000313" key="5">
    <source>
        <dbReference type="Proteomes" id="UP000276776"/>
    </source>
</evidence>
<dbReference type="WBParaSite" id="TCLT_0000408501-mRNA-1">
    <property type="protein sequence ID" value="TCLT_0000408501-mRNA-1"/>
    <property type="gene ID" value="TCLT_0000408501"/>
</dbReference>
<dbReference type="Proteomes" id="UP000276776">
    <property type="component" value="Unassembled WGS sequence"/>
</dbReference>
<reference evidence="6" key="1">
    <citation type="submission" date="2016-04" db="UniProtKB">
        <authorList>
            <consortium name="WormBaseParasite"/>
        </authorList>
    </citation>
    <scope>IDENTIFICATION</scope>
</reference>
<dbReference type="InterPro" id="IPR039694">
    <property type="entry name" value="WDR11"/>
</dbReference>
<dbReference type="GO" id="GO:0005737">
    <property type="term" value="C:cytoplasm"/>
    <property type="evidence" value="ECO:0007669"/>
    <property type="project" value="TreeGrafter"/>
</dbReference>
<gene>
    <name evidence="4" type="ORF">TCLT_LOCUS4074</name>
</gene>
<dbReference type="EMBL" id="UYYF01004275">
    <property type="protein sequence ID" value="VDN01132.1"/>
    <property type="molecule type" value="Genomic_DNA"/>
</dbReference>